<evidence type="ECO:0000313" key="9">
    <source>
        <dbReference type="Proteomes" id="UP001220964"/>
    </source>
</evidence>
<comment type="catalytic activity">
    <reaction evidence="1 6">
        <text>alpha-D-ribose 1,5-bisphosphate + ATP = 5-phospho-alpha-D-ribose 1-diphosphate + ADP</text>
        <dbReference type="Rhea" id="RHEA:20109"/>
        <dbReference type="ChEBI" id="CHEBI:30616"/>
        <dbReference type="ChEBI" id="CHEBI:58017"/>
        <dbReference type="ChEBI" id="CHEBI:68688"/>
        <dbReference type="ChEBI" id="CHEBI:456216"/>
        <dbReference type="EC" id="2.7.4.23"/>
    </reaction>
</comment>
<dbReference type="NCBIfam" id="TIGR02322">
    <property type="entry name" value="phosphon_PhnN"/>
    <property type="match status" value="1"/>
</dbReference>
<dbReference type="Pfam" id="PF00625">
    <property type="entry name" value="Guanylate_kin"/>
    <property type="match status" value="1"/>
</dbReference>
<comment type="function">
    <text evidence="6">Catalyzes the phosphorylation of ribose 1,5-bisphosphate to 5-phospho-D-ribosyl alpha-1-diphosphate (PRPP).</text>
</comment>
<evidence type="ECO:0000259" key="7">
    <source>
        <dbReference type="PROSITE" id="PS50052"/>
    </source>
</evidence>
<evidence type="ECO:0000256" key="1">
    <source>
        <dbReference type="ARBA" id="ARBA00000373"/>
    </source>
</evidence>
<keyword evidence="5 6" id="KW-0067">ATP-binding</keyword>
<dbReference type="PANTHER" id="PTHR23117">
    <property type="entry name" value="GUANYLATE KINASE-RELATED"/>
    <property type="match status" value="1"/>
</dbReference>
<dbReference type="PANTHER" id="PTHR23117:SF8">
    <property type="entry name" value="RIBOSE 1,5-BISPHOSPHATE PHOSPHOKINASE PHNN"/>
    <property type="match status" value="1"/>
</dbReference>
<dbReference type="InterPro" id="IPR008144">
    <property type="entry name" value="Guanylate_kin-like_dom"/>
</dbReference>
<name>A0AAE3NPH1_9RHOB</name>
<dbReference type="EC" id="2.7.4.23" evidence="6"/>
<accession>A0AAE3NPH1</accession>
<comment type="caution">
    <text evidence="8">The sequence shown here is derived from an EMBL/GenBank/DDBJ whole genome shotgun (WGS) entry which is preliminary data.</text>
</comment>
<dbReference type="RefSeq" id="WP_275567262.1">
    <property type="nucleotide sequence ID" value="NZ_JARGYC010000022.1"/>
</dbReference>
<dbReference type="Gene3D" id="3.40.50.300">
    <property type="entry name" value="P-loop containing nucleotide triphosphate hydrolases"/>
    <property type="match status" value="1"/>
</dbReference>
<evidence type="ECO:0000256" key="4">
    <source>
        <dbReference type="ARBA" id="ARBA00022741"/>
    </source>
</evidence>
<dbReference type="InterPro" id="IPR027417">
    <property type="entry name" value="P-loop_NTPase"/>
</dbReference>
<dbReference type="EMBL" id="JARGYC010000022">
    <property type="protein sequence ID" value="MDF0601123.1"/>
    <property type="molecule type" value="Genomic_DNA"/>
</dbReference>
<dbReference type="InterPro" id="IPR008145">
    <property type="entry name" value="GK/Ca_channel_bsu"/>
</dbReference>
<dbReference type="GO" id="GO:0005829">
    <property type="term" value="C:cytosol"/>
    <property type="evidence" value="ECO:0007669"/>
    <property type="project" value="TreeGrafter"/>
</dbReference>
<evidence type="ECO:0000256" key="5">
    <source>
        <dbReference type="ARBA" id="ARBA00022840"/>
    </source>
</evidence>
<dbReference type="GO" id="GO:0033863">
    <property type="term" value="F:ribose 1,5-bisphosphate phosphokinase activity"/>
    <property type="evidence" value="ECO:0007669"/>
    <property type="project" value="UniProtKB-UniRule"/>
</dbReference>
<dbReference type="Proteomes" id="UP001220964">
    <property type="component" value="Unassembled WGS sequence"/>
</dbReference>
<dbReference type="HAMAP" id="MF_00836">
    <property type="entry name" value="PhnN"/>
    <property type="match status" value="1"/>
</dbReference>
<dbReference type="GO" id="GO:0005524">
    <property type="term" value="F:ATP binding"/>
    <property type="evidence" value="ECO:0007669"/>
    <property type="project" value="UniProtKB-KW"/>
</dbReference>
<proteinExistence type="inferred from homology"/>
<dbReference type="SUPFAM" id="SSF52540">
    <property type="entry name" value="P-loop containing nucleoside triphosphate hydrolases"/>
    <property type="match status" value="1"/>
</dbReference>
<evidence type="ECO:0000256" key="3">
    <source>
        <dbReference type="ARBA" id="ARBA00022679"/>
    </source>
</evidence>
<dbReference type="InterPro" id="IPR012699">
    <property type="entry name" value="PhnN"/>
</dbReference>
<dbReference type="SMART" id="SM00072">
    <property type="entry name" value="GuKc"/>
    <property type="match status" value="1"/>
</dbReference>
<keyword evidence="3 6" id="KW-0808">Transferase</keyword>
<evidence type="ECO:0000256" key="2">
    <source>
        <dbReference type="ARBA" id="ARBA00005069"/>
    </source>
</evidence>
<dbReference type="AlphaFoldDB" id="A0AAE3NPH1"/>
<gene>
    <name evidence="6 8" type="primary">phnN</name>
    <name evidence="8" type="ORF">P1J78_10310</name>
</gene>
<keyword evidence="4 6" id="KW-0547">Nucleotide-binding</keyword>
<evidence type="ECO:0000313" key="8">
    <source>
        <dbReference type="EMBL" id="MDF0601123.1"/>
    </source>
</evidence>
<comment type="similarity">
    <text evidence="6">Belongs to the ribose 1,5-bisphosphokinase family.</text>
</comment>
<comment type="pathway">
    <text evidence="2 6">Metabolic intermediate biosynthesis; 5-phospho-alpha-D-ribose 1-diphosphate biosynthesis; 5-phospho-alpha-D-ribose 1-diphosphate from D-ribose 5-phosphate (route II): step 3/3.</text>
</comment>
<dbReference type="GO" id="GO:0006015">
    <property type="term" value="P:5-phosphoribose 1-diphosphate biosynthetic process"/>
    <property type="evidence" value="ECO:0007669"/>
    <property type="project" value="UniProtKB-UniRule"/>
</dbReference>
<dbReference type="PROSITE" id="PS50052">
    <property type="entry name" value="GUANYLATE_KINASE_2"/>
    <property type="match status" value="1"/>
</dbReference>
<protein>
    <recommendedName>
        <fullName evidence="6">Ribose 1,5-bisphosphate phosphokinase PhnN</fullName>
        <ecNumber evidence="6">2.7.4.23</ecNumber>
    </recommendedName>
    <alternativeName>
        <fullName evidence="6">Ribose 1,5-bisphosphokinase</fullName>
    </alternativeName>
</protein>
<sequence>MSGRLIAVVGPSGVGKDSVMAAMAARRPDLGIVRRVITRAPDLGGEDYEAVGETAFAHMAATGAFCLSWQAHGLRYGIPAAVRDDLADGRDMLVNLSRGVLAEMQAAFPGAVVLHLTARPETLAKRLAGRGREPREVIETRLARADMSLPAGVRAVEIANDGPLSEAVDAALAALYPARV</sequence>
<organism evidence="8 9">
    <name type="scientific">Psychromarinibacter sediminicola</name>
    <dbReference type="NCBI Taxonomy" id="3033385"/>
    <lineage>
        <taxon>Bacteria</taxon>
        <taxon>Pseudomonadati</taxon>
        <taxon>Pseudomonadota</taxon>
        <taxon>Alphaproteobacteria</taxon>
        <taxon>Rhodobacterales</taxon>
        <taxon>Paracoccaceae</taxon>
        <taxon>Psychromarinibacter</taxon>
    </lineage>
</organism>
<reference evidence="8" key="1">
    <citation type="submission" date="2023-03" db="EMBL/GenBank/DDBJ databases">
        <title>Multiphase analysis and comparison of six strains from genera Psychromarinibacter, Lutimaribacter, and Maritimibacter, including a novel species: Psychromarinibacter sediminicola sp. nov.</title>
        <authorList>
            <person name="Wang Y.-H."/>
            <person name="Ye M.-Q."/>
            <person name="Du Z.-J."/>
        </authorList>
    </citation>
    <scope>NUCLEOTIDE SEQUENCE</scope>
    <source>
        <strain evidence="8">C21-152</strain>
    </source>
</reference>
<feature type="domain" description="Guanylate kinase-like" evidence="7">
    <location>
        <begin position="3"/>
        <end position="180"/>
    </location>
</feature>
<evidence type="ECO:0000256" key="6">
    <source>
        <dbReference type="HAMAP-Rule" id="MF_00836"/>
    </source>
</evidence>
<dbReference type="GO" id="GO:0019634">
    <property type="term" value="P:organic phosphonate metabolic process"/>
    <property type="evidence" value="ECO:0007669"/>
    <property type="project" value="UniProtKB-UniRule"/>
</dbReference>
<keyword evidence="9" id="KW-1185">Reference proteome</keyword>
<feature type="binding site" evidence="6">
    <location>
        <begin position="10"/>
        <end position="17"/>
    </location>
    <ligand>
        <name>ATP</name>
        <dbReference type="ChEBI" id="CHEBI:30616"/>
    </ligand>
</feature>